<feature type="domain" description="Phosphatidylinositol transfer protein N-terminal" evidence="2">
    <location>
        <begin position="76"/>
        <end position="169"/>
    </location>
</feature>
<dbReference type="EMBL" id="OB660838">
    <property type="protein sequence ID" value="CAD7226466.1"/>
    <property type="molecule type" value="Genomic_DNA"/>
</dbReference>
<dbReference type="SUPFAM" id="SSF55961">
    <property type="entry name" value="Bet v1-like"/>
    <property type="match status" value="1"/>
</dbReference>
<dbReference type="GO" id="GO:0008525">
    <property type="term" value="F:phosphatidylcholine transporter activity"/>
    <property type="evidence" value="ECO:0007669"/>
    <property type="project" value="TreeGrafter"/>
</dbReference>
<feature type="domain" description="Phosphatidylinositol transfer protein N-terminal" evidence="2">
    <location>
        <begin position="1"/>
        <end position="71"/>
    </location>
</feature>
<dbReference type="PANTHER" id="PTHR10658">
    <property type="entry name" value="PHOSPHATIDYLINOSITOL TRANSFER PROTEIN"/>
    <property type="match status" value="1"/>
</dbReference>
<feature type="compositionally biased region" description="Acidic residues" evidence="1">
    <location>
        <begin position="237"/>
        <end position="247"/>
    </location>
</feature>
<dbReference type="InterPro" id="IPR023393">
    <property type="entry name" value="START-like_dom_sf"/>
</dbReference>
<gene>
    <name evidence="3" type="ORF">CTOB1V02_LOCUS4384</name>
</gene>
<dbReference type="GO" id="GO:0035091">
    <property type="term" value="F:phosphatidylinositol binding"/>
    <property type="evidence" value="ECO:0007669"/>
    <property type="project" value="TreeGrafter"/>
</dbReference>
<dbReference type="OrthoDB" id="18453at2759"/>
<dbReference type="InterPro" id="IPR001666">
    <property type="entry name" value="PI_transfer"/>
</dbReference>
<dbReference type="GO" id="GO:0031210">
    <property type="term" value="F:phosphatidylcholine binding"/>
    <property type="evidence" value="ECO:0007669"/>
    <property type="project" value="TreeGrafter"/>
</dbReference>
<dbReference type="Gene3D" id="3.30.530.20">
    <property type="match status" value="2"/>
</dbReference>
<evidence type="ECO:0000256" key="1">
    <source>
        <dbReference type="SAM" id="MobiDB-lite"/>
    </source>
</evidence>
<dbReference type="GO" id="GO:0008526">
    <property type="term" value="F:phosphatidylinositol transfer activity"/>
    <property type="evidence" value="ECO:0007669"/>
    <property type="project" value="TreeGrafter"/>
</dbReference>
<sequence length="327" mass="36923">MLLREFRIVMPFTLDEYQVGQGYCTCKASLQETGGGEGVEFVKNEPFSGKPLLGGKYNKGQYTYKIYRLNSPMTGPHEDPRLIKGYKRERGPLSDVKYWRSTCKPVMCCYKLVTIEFIWWGLQTRIESWGLTMEMKIFTKFHRQVYCTQDEWIEMTMAEVREMERQTKEILEAQMKEAELRGDYTNLSAEDKQAAWSKAMKSVVAEKKSTLSVGASSIRGGMFDMPQFALESVNSTVDDDDDDEGTVTDDLSTMGRAGMPTSSSELAADQTRPRGGSSSNLTEEPMTGQKEATSTQQRTSDSSSSARHEDEQETDSELVEPFASILF</sequence>
<dbReference type="AlphaFoldDB" id="A0A7R8W7N5"/>
<dbReference type="GO" id="GO:0005737">
    <property type="term" value="C:cytoplasm"/>
    <property type="evidence" value="ECO:0007669"/>
    <property type="project" value="TreeGrafter"/>
</dbReference>
<evidence type="ECO:0000313" key="3">
    <source>
        <dbReference type="EMBL" id="CAD7226466.1"/>
    </source>
</evidence>
<feature type="region of interest" description="Disordered" evidence="1">
    <location>
        <begin position="234"/>
        <end position="327"/>
    </location>
</feature>
<evidence type="ECO:0000259" key="2">
    <source>
        <dbReference type="Pfam" id="PF02121"/>
    </source>
</evidence>
<dbReference type="InterPro" id="IPR055261">
    <property type="entry name" value="PI_transfer_N"/>
</dbReference>
<accession>A0A7R8W7N5</accession>
<proteinExistence type="predicted"/>
<dbReference type="PANTHER" id="PTHR10658:SF11">
    <property type="entry name" value="VIBRATOR, ISOFORM B"/>
    <property type="match status" value="1"/>
</dbReference>
<reference evidence="3" key="1">
    <citation type="submission" date="2020-11" db="EMBL/GenBank/DDBJ databases">
        <authorList>
            <person name="Tran Van P."/>
        </authorList>
    </citation>
    <scope>NUCLEOTIDE SEQUENCE</scope>
</reference>
<dbReference type="Pfam" id="PF02121">
    <property type="entry name" value="IP_trans"/>
    <property type="match status" value="2"/>
</dbReference>
<name>A0A7R8W7N5_9CRUS</name>
<organism evidence="3">
    <name type="scientific">Cyprideis torosa</name>
    <dbReference type="NCBI Taxonomy" id="163714"/>
    <lineage>
        <taxon>Eukaryota</taxon>
        <taxon>Metazoa</taxon>
        <taxon>Ecdysozoa</taxon>
        <taxon>Arthropoda</taxon>
        <taxon>Crustacea</taxon>
        <taxon>Oligostraca</taxon>
        <taxon>Ostracoda</taxon>
        <taxon>Podocopa</taxon>
        <taxon>Podocopida</taxon>
        <taxon>Cytherocopina</taxon>
        <taxon>Cytheroidea</taxon>
        <taxon>Cytherideidae</taxon>
        <taxon>Cyprideis</taxon>
    </lineage>
</organism>
<feature type="compositionally biased region" description="Low complexity" evidence="1">
    <location>
        <begin position="292"/>
        <end position="305"/>
    </location>
</feature>
<protein>
    <recommendedName>
        <fullName evidence="2">Phosphatidylinositol transfer protein N-terminal domain-containing protein</fullName>
    </recommendedName>
</protein>